<dbReference type="Gene3D" id="3.50.50.60">
    <property type="entry name" value="FAD/NAD(P)-binding domain"/>
    <property type="match status" value="2"/>
</dbReference>
<dbReference type="GO" id="GO:0050660">
    <property type="term" value="F:flavin adenine dinucleotide binding"/>
    <property type="evidence" value="ECO:0007669"/>
    <property type="project" value="InterPro"/>
</dbReference>
<organism evidence="4">
    <name type="scientific">freshwater metagenome</name>
    <dbReference type="NCBI Taxonomy" id="449393"/>
    <lineage>
        <taxon>unclassified sequences</taxon>
        <taxon>metagenomes</taxon>
        <taxon>ecological metagenomes</taxon>
    </lineage>
</organism>
<dbReference type="EMBL" id="CAEZSR010000002">
    <property type="protein sequence ID" value="CAB4537688.1"/>
    <property type="molecule type" value="Genomic_DNA"/>
</dbReference>
<accession>A0A6J6BHM8</accession>
<dbReference type="PANTHER" id="PTHR42877">
    <property type="entry name" value="L-ORNITHINE N(5)-MONOOXYGENASE-RELATED"/>
    <property type="match status" value="1"/>
</dbReference>
<dbReference type="PANTHER" id="PTHR42877:SF4">
    <property type="entry name" value="FAD_NAD(P)-BINDING DOMAIN-CONTAINING PROTEIN-RELATED"/>
    <property type="match status" value="1"/>
</dbReference>
<protein>
    <submittedName>
        <fullName evidence="4">Unannotated protein</fullName>
    </submittedName>
</protein>
<gene>
    <name evidence="4" type="ORF">UFOPK1493_00089</name>
</gene>
<dbReference type="SUPFAM" id="SSF51905">
    <property type="entry name" value="FAD/NAD(P)-binding domain"/>
    <property type="match status" value="2"/>
</dbReference>
<dbReference type="InterPro" id="IPR020946">
    <property type="entry name" value="Flavin_mOase-like"/>
</dbReference>
<sequence length="652" mass="73052">MTSVDVTASPSPFLHGVVPITETDDEIRAALEQAELPPLLPALAYLTGDLSLLRPHLRPDPLTMSMPQGGLTDDQQAEIRSIALDVLCRYRDGGCRPAPVPTDDELRQILEFIVGGAPMGDYLPLVEEELAYRGEDRRAPGWHISQTAPGRTFHVVIIGSGMSGILAAHRLQQAGVTFTILDKNDDVGGTWHESVYPGCRVDNPNHNYSYSFAQRHDWPYHYSPQGVLEQYFRECADAFGVRPHIRFGCTVQRSVWDDDTKRWTVHYLEGGAERTIEGDAVISAVGQLNRPLWPTIDGIADFQGPYFHSAEWRHDLDLTGKRVCVIGTGASALQFIPEVAKVAGHVTVFQRTPPWIAPTPDYHDEIAPGLKWLYGHVPTYSELVRFAIFWRMGDGAIEGVRVDPTWQGDGSSVSEISEFGKQMLLEYYREQFGDRPDLLEKVIPNYPPGAKRAVRDNGIWATTLKRDDVTLRTDAIGHVDATGVAMVDGSHVDADVIIYGTGYQASRFLTPMQVQGVGGRDLHEQWGGDARAYLGVSIPGFPNFWCLYGPNTNIVINGSIIYFSECGVRYILGLVREVLANDATAIMVRQDVHDRFNEAVDAENRRMAWGWSPVNSWYKNQFGRVAQNWPFTLLEYWRRTKQVDPQEFELIR</sequence>
<dbReference type="InterPro" id="IPR051209">
    <property type="entry name" value="FAD-bind_Monooxygenase_sf"/>
</dbReference>
<evidence type="ECO:0000256" key="2">
    <source>
        <dbReference type="ARBA" id="ARBA00022827"/>
    </source>
</evidence>
<evidence type="ECO:0000313" key="4">
    <source>
        <dbReference type="EMBL" id="CAB4537688.1"/>
    </source>
</evidence>
<dbReference type="GO" id="GO:0050661">
    <property type="term" value="F:NADP binding"/>
    <property type="evidence" value="ECO:0007669"/>
    <property type="project" value="InterPro"/>
</dbReference>
<keyword evidence="2" id="KW-0274">FAD</keyword>
<keyword evidence="1" id="KW-0285">Flavoprotein</keyword>
<dbReference type="PRINTS" id="PR00411">
    <property type="entry name" value="PNDRDTASEI"/>
</dbReference>
<evidence type="ECO:0000256" key="3">
    <source>
        <dbReference type="ARBA" id="ARBA00023002"/>
    </source>
</evidence>
<dbReference type="AlphaFoldDB" id="A0A6J6BHM8"/>
<dbReference type="GO" id="GO:0004499">
    <property type="term" value="F:N,N-dimethylaniline monooxygenase activity"/>
    <property type="evidence" value="ECO:0007669"/>
    <property type="project" value="InterPro"/>
</dbReference>
<name>A0A6J6BHM8_9ZZZZ</name>
<proteinExistence type="predicted"/>
<reference evidence="4" key="1">
    <citation type="submission" date="2020-05" db="EMBL/GenBank/DDBJ databases">
        <authorList>
            <person name="Chiriac C."/>
            <person name="Salcher M."/>
            <person name="Ghai R."/>
            <person name="Kavagutti S V."/>
        </authorList>
    </citation>
    <scope>NUCLEOTIDE SEQUENCE</scope>
</reference>
<evidence type="ECO:0000256" key="1">
    <source>
        <dbReference type="ARBA" id="ARBA00022630"/>
    </source>
</evidence>
<dbReference type="InterPro" id="IPR036188">
    <property type="entry name" value="FAD/NAD-bd_sf"/>
</dbReference>
<keyword evidence="3" id="KW-0560">Oxidoreductase</keyword>
<dbReference type="Pfam" id="PF00743">
    <property type="entry name" value="FMO-like"/>
    <property type="match status" value="1"/>
</dbReference>